<dbReference type="Proteomes" id="UP000241107">
    <property type="component" value="Unassembled WGS sequence"/>
</dbReference>
<dbReference type="RefSeq" id="XP_024712558.1">
    <property type="nucleotide sequence ID" value="XM_024859256.1"/>
</dbReference>
<dbReference type="GeneID" id="36567313"/>
<reference evidence="1 2" key="1">
    <citation type="submission" date="2018-03" db="EMBL/GenBank/DDBJ databases">
        <title>Candida pseudohaemulonii genome assembly and annotation.</title>
        <authorList>
            <person name="Munoz J.F."/>
            <person name="Gade L.G."/>
            <person name="Chow N.A."/>
            <person name="Litvintseva A.P."/>
            <person name="Loparev V.N."/>
            <person name="Cuomo C.A."/>
        </authorList>
    </citation>
    <scope>NUCLEOTIDE SEQUENCE [LARGE SCALE GENOMIC DNA]</scope>
    <source>
        <strain evidence="1 2">B12108</strain>
    </source>
</reference>
<evidence type="ECO:0000313" key="1">
    <source>
        <dbReference type="EMBL" id="PSK36453.1"/>
    </source>
</evidence>
<gene>
    <name evidence="1" type="ORF">C7M61_003925</name>
</gene>
<dbReference type="EMBL" id="PYFQ01000011">
    <property type="protein sequence ID" value="PSK36453.1"/>
    <property type="molecule type" value="Genomic_DNA"/>
</dbReference>
<name>A0A2P7YKG0_9ASCO</name>
<comment type="caution">
    <text evidence="1">The sequence shown here is derived from an EMBL/GenBank/DDBJ whole genome shotgun (WGS) entry which is preliminary data.</text>
</comment>
<keyword evidence="2" id="KW-1185">Reference proteome</keyword>
<dbReference type="AlphaFoldDB" id="A0A2P7YKG0"/>
<dbReference type="VEuPathDB" id="FungiDB:C7M61_003925"/>
<organism evidence="1 2">
    <name type="scientific">Candidozyma pseudohaemuli</name>
    <dbReference type="NCBI Taxonomy" id="418784"/>
    <lineage>
        <taxon>Eukaryota</taxon>
        <taxon>Fungi</taxon>
        <taxon>Dikarya</taxon>
        <taxon>Ascomycota</taxon>
        <taxon>Saccharomycotina</taxon>
        <taxon>Pichiomycetes</taxon>
        <taxon>Metschnikowiaceae</taxon>
        <taxon>Candidozyma</taxon>
    </lineage>
</organism>
<sequence length="306" mass="34217">MLFYVFLLWAVSALPTFINNATLIPLEDENGTPNYIKIENVNTTSLPTSIEGFSAAVVKHNRETPPRVKHWTISDCESFSKQQMAAVIRYYPYVEVVCEKQNSLLYPAVLDDSPTGPKQPDATDWYLTKLTSYRFKEFKIEVEAEETSLKMPLAQCIAFSHEEAPATTEVRLTIAGSPKVTPGVGGGMPIPYFGINSGFSAGLGITASIYVNHACNGKTAPVRPFISLTTIKLRICSRQWKVNLHRYNFIKKLEWEEGEFTLLGRTAPLLSCVSELYEPGVCGWTDFPMDDAPQLLPETDEVYEID</sequence>
<accession>A0A2P7YKG0</accession>
<dbReference type="OrthoDB" id="4080387at2759"/>
<proteinExistence type="predicted"/>
<evidence type="ECO:0000313" key="2">
    <source>
        <dbReference type="Proteomes" id="UP000241107"/>
    </source>
</evidence>
<protein>
    <submittedName>
        <fullName evidence="1">Uncharacterized protein</fullName>
    </submittedName>
</protein>